<dbReference type="Proteomes" id="UP001525890">
    <property type="component" value="Unassembled WGS sequence"/>
</dbReference>
<dbReference type="PANTHER" id="PTHR38733:SF1">
    <property type="entry name" value="TYPE IV METHYL-DIRECTED RESTRICTION ENZYME ECOKMCRBC"/>
    <property type="match status" value="1"/>
</dbReference>
<reference evidence="1 2" key="1">
    <citation type="journal article" date="2022" name="Front. Microbiol.">
        <title>High genomic differentiation and limited gene flow indicate recent cryptic speciation within the genus Laspinema (cyanobacteria).</title>
        <authorList>
            <person name="Stanojkovic A."/>
            <person name="Skoupy S."/>
            <person name="Skaloud P."/>
            <person name="Dvorak P."/>
        </authorList>
    </citation>
    <scope>NUCLEOTIDE SEQUENCE [LARGE SCALE GENOMIC DNA]</scope>
    <source>
        <strain evidence="1 2">D2a</strain>
    </source>
</reference>
<dbReference type="Pfam" id="PF10117">
    <property type="entry name" value="McrBC"/>
    <property type="match status" value="1"/>
</dbReference>
<sequence length="396" mass="46026">MNANRVSTIELREYETQRFPRNAIPEFIIKVLQQNYTSQIKVTLHNSQSGDEWQFKAKGWVGYIAVTPEFAVKINPKVAIANLFGMLEYAYDLNSFRFLQGLIPCNTLEDFFDRLASLLAQLIRDRTRKGLYRAYLPQTRQLGYVRGRLDTRHAIRKPWAVKLTCHYDEQTSDLEDNQILAWTLHCIARTGLCSDRTRPFILSAYRALNGWVTLRPFTAKDCCDRTYNRLNHDYQRLHALCRFFLENIGPAHDSGNASILPFLVDMAKLYERFVAAWLKVHLPSKYSVKAQERIEIGKDKNLYFNLDLVLYDRATRQAIYVLDTKYKTDFQVSDFHQASSYALSKNCQQAILIYPQPLPIPRDEYNNNIRIRSLTFSLDRNLQKAGDLLLESLGLS</sequence>
<accession>A0ABT2MNY2</accession>
<keyword evidence="2" id="KW-1185">Reference proteome</keyword>
<dbReference type="InterPro" id="IPR019292">
    <property type="entry name" value="McrC"/>
</dbReference>
<comment type="caution">
    <text evidence="1">The sequence shown here is derived from an EMBL/GenBank/DDBJ whole genome shotgun (WGS) entry which is preliminary data.</text>
</comment>
<gene>
    <name evidence="1" type="ORF">NG799_07530</name>
</gene>
<dbReference type="RefSeq" id="WP_368005830.1">
    <property type="nucleotide sequence ID" value="NZ_JAMXFF010000008.1"/>
</dbReference>
<evidence type="ECO:0000313" key="2">
    <source>
        <dbReference type="Proteomes" id="UP001525890"/>
    </source>
</evidence>
<protein>
    <submittedName>
        <fullName evidence="1">McrC family protein</fullName>
    </submittedName>
</protein>
<dbReference type="EMBL" id="JAMXFF010000008">
    <property type="protein sequence ID" value="MCT7966182.1"/>
    <property type="molecule type" value="Genomic_DNA"/>
</dbReference>
<evidence type="ECO:0000313" key="1">
    <source>
        <dbReference type="EMBL" id="MCT7966182.1"/>
    </source>
</evidence>
<dbReference type="PANTHER" id="PTHR38733">
    <property type="entry name" value="PROTEIN MCRC"/>
    <property type="match status" value="1"/>
</dbReference>
<name>A0ABT2MNY2_9CYAN</name>
<organism evidence="1 2">
    <name type="scientific">Laspinema palackyanum D2a</name>
    <dbReference type="NCBI Taxonomy" id="2953684"/>
    <lineage>
        <taxon>Bacteria</taxon>
        <taxon>Bacillati</taxon>
        <taxon>Cyanobacteriota</taxon>
        <taxon>Cyanophyceae</taxon>
        <taxon>Oscillatoriophycideae</taxon>
        <taxon>Oscillatoriales</taxon>
        <taxon>Laspinemataceae</taxon>
        <taxon>Laspinema</taxon>
        <taxon>Laspinema palackyanum</taxon>
    </lineage>
</organism>
<proteinExistence type="predicted"/>